<evidence type="ECO:0000259" key="10">
    <source>
        <dbReference type="SMART" id="SM00656"/>
    </source>
</evidence>
<reference evidence="11 12" key="1">
    <citation type="submission" date="2019-11" db="EMBL/GenBank/DDBJ databases">
        <title>Whole genome sequence of Oryza granulata.</title>
        <authorList>
            <person name="Li W."/>
        </authorList>
    </citation>
    <scope>NUCLEOTIDE SEQUENCE [LARGE SCALE GENOMIC DNA]</scope>
    <source>
        <strain evidence="12">cv. Menghai</strain>
        <tissue evidence="11">Leaf</tissue>
    </source>
</reference>
<keyword evidence="7 8" id="KW-0456">Lyase</keyword>
<feature type="domain" description="Pectate lyase" evidence="10">
    <location>
        <begin position="128"/>
        <end position="306"/>
    </location>
</feature>
<gene>
    <name evidence="11" type="ORF">E2562_027631</name>
</gene>
<dbReference type="InterPro" id="IPR018082">
    <property type="entry name" value="AmbAllergen"/>
</dbReference>
<keyword evidence="4 8" id="KW-0479">Metal-binding</keyword>
<dbReference type="InterPro" id="IPR045032">
    <property type="entry name" value="PEL"/>
</dbReference>
<dbReference type="PRINTS" id="PR00807">
    <property type="entry name" value="AMBALLERGEN"/>
</dbReference>
<keyword evidence="6 8" id="KW-0106">Calcium</keyword>
<dbReference type="PANTHER" id="PTHR31683">
    <property type="entry name" value="PECTATE LYASE 18-RELATED"/>
    <property type="match status" value="1"/>
</dbReference>
<dbReference type="OrthoDB" id="1637350at2759"/>
<evidence type="ECO:0000313" key="11">
    <source>
        <dbReference type="EMBL" id="KAF0918994.1"/>
    </source>
</evidence>
<evidence type="ECO:0000256" key="4">
    <source>
        <dbReference type="ARBA" id="ARBA00022723"/>
    </source>
</evidence>
<dbReference type="SUPFAM" id="SSF51126">
    <property type="entry name" value="Pectin lyase-like"/>
    <property type="match status" value="1"/>
</dbReference>
<feature type="region of interest" description="Disordered" evidence="9">
    <location>
        <begin position="1"/>
        <end position="66"/>
    </location>
</feature>
<proteinExistence type="inferred from homology"/>
<evidence type="ECO:0000256" key="8">
    <source>
        <dbReference type="RuleBase" id="RU361123"/>
    </source>
</evidence>
<evidence type="ECO:0000313" key="12">
    <source>
        <dbReference type="Proteomes" id="UP000479710"/>
    </source>
</evidence>
<organism evidence="11 12">
    <name type="scientific">Oryza meyeriana var. granulata</name>
    <dbReference type="NCBI Taxonomy" id="110450"/>
    <lineage>
        <taxon>Eukaryota</taxon>
        <taxon>Viridiplantae</taxon>
        <taxon>Streptophyta</taxon>
        <taxon>Embryophyta</taxon>
        <taxon>Tracheophyta</taxon>
        <taxon>Spermatophyta</taxon>
        <taxon>Magnoliopsida</taxon>
        <taxon>Liliopsida</taxon>
        <taxon>Poales</taxon>
        <taxon>Poaceae</taxon>
        <taxon>BOP clade</taxon>
        <taxon>Oryzoideae</taxon>
        <taxon>Oryzeae</taxon>
        <taxon>Oryzinae</taxon>
        <taxon>Oryza</taxon>
        <taxon>Oryza meyeriana</taxon>
    </lineage>
</organism>
<comment type="cofactor">
    <cofactor evidence="8">
        <name>Ca(2+)</name>
        <dbReference type="ChEBI" id="CHEBI:29108"/>
    </cofactor>
    <text evidence="8">Binds 1 Ca(2+) ion. Required for its activity.</text>
</comment>
<evidence type="ECO:0000256" key="3">
    <source>
        <dbReference type="ARBA" id="ARBA00012272"/>
    </source>
</evidence>
<dbReference type="SMART" id="SM00656">
    <property type="entry name" value="Amb_all"/>
    <property type="match status" value="1"/>
</dbReference>
<dbReference type="Pfam" id="PF00544">
    <property type="entry name" value="Pectate_lyase_4"/>
    <property type="match status" value="1"/>
</dbReference>
<dbReference type="InterPro" id="IPR012334">
    <property type="entry name" value="Pectin_lyas_fold"/>
</dbReference>
<evidence type="ECO:0000256" key="6">
    <source>
        <dbReference type="ARBA" id="ARBA00022837"/>
    </source>
</evidence>
<dbReference type="InterPro" id="IPR011050">
    <property type="entry name" value="Pectin_lyase_fold/virulence"/>
</dbReference>
<dbReference type="AlphaFoldDB" id="A0A6G1E3J9"/>
<evidence type="ECO:0000256" key="7">
    <source>
        <dbReference type="ARBA" id="ARBA00023239"/>
    </source>
</evidence>
<dbReference type="GO" id="GO:0046872">
    <property type="term" value="F:metal ion binding"/>
    <property type="evidence" value="ECO:0007669"/>
    <property type="project" value="UniProtKB-KW"/>
</dbReference>
<dbReference type="EMBL" id="SPHZ02000005">
    <property type="protein sequence ID" value="KAF0918994.1"/>
    <property type="molecule type" value="Genomic_DNA"/>
</dbReference>
<dbReference type="GO" id="GO:0030570">
    <property type="term" value="F:pectate lyase activity"/>
    <property type="evidence" value="ECO:0007669"/>
    <property type="project" value="UniProtKB-EC"/>
</dbReference>
<dbReference type="InterPro" id="IPR002022">
    <property type="entry name" value="Pec_lyase"/>
</dbReference>
<dbReference type="PANTHER" id="PTHR31683:SF113">
    <property type="entry name" value="PECTATE LYASE"/>
    <property type="match status" value="1"/>
</dbReference>
<keyword evidence="5" id="KW-0732">Signal</keyword>
<dbReference type="EC" id="4.2.2.2" evidence="3 8"/>
<accession>A0A6G1E3J9</accession>
<comment type="catalytic activity">
    <reaction evidence="1 8">
        <text>Eliminative cleavage of (1-&gt;4)-alpha-D-galacturonan to give oligosaccharides with 4-deoxy-alpha-D-galact-4-enuronosyl groups at their non-reducing ends.</text>
        <dbReference type="EC" id="4.2.2.2"/>
    </reaction>
</comment>
<name>A0A6G1E3J9_9ORYZ</name>
<protein>
    <recommendedName>
        <fullName evidence="3 8">Pectate lyase</fullName>
        <ecNumber evidence="3 8">4.2.2.2</ecNumber>
    </recommendedName>
</protein>
<keyword evidence="12" id="KW-1185">Reference proteome</keyword>
<evidence type="ECO:0000256" key="1">
    <source>
        <dbReference type="ARBA" id="ARBA00000695"/>
    </source>
</evidence>
<comment type="similarity">
    <text evidence="8">Belongs to the polysaccharide lyase 1 family.</text>
</comment>
<evidence type="ECO:0000256" key="2">
    <source>
        <dbReference type="ARBA" id="ARBA00005220"/>
    </source>
</evidence>
<comment type="caution">
    <text evidence="11">The sequence shown here is derived from an EMBL/GenBank/DDBJ whole genome shotgun (WGS) entry which is preliminary data.</text>
</comment>
<evidence type="ECO:0000256" key="9">
    <source>
        <dbReference type="SAM" id="MobiDB-lite"/>
    </source>
</evidence>
<dbReference type="Proteomes" id="UP000479710">
    <property type="component" value="Unassembled WGS sequence"/>
</dbReference>
<evidence type="ECO:0000256" key="5">
    <source>
        <dbReference type="ARBA" id="ARBA00022729"/>
    </source>
</evidence>
<dbReference type="UniPathway" id="UPA00545">
    <property type="reaction ID" value="UER00824"/>
</dbReference>
<dbReference type="GO" id="GO:0045490">
    <property type="term" value="P:pectin catabolic process"/>
    <property type="evidence" value="ECO:0007669"/>
    <property type="project" value="UniProtKB-UniPathway"/>
</dbReference>
<comment type="pathway">
    <text evidence="2 8">Glycan metabolism; pectin degradation; 2-dehydro-3-deoxy-D-gluconate from pectin: step 2/5.</text>
</comment>
<sequence>MGRGVVDAARTAPHGTAARPSSGMGASCSSPFPPPPPPAEANAPSASAMDGMPHHQHPPHPAVGAMPYADADRTLRALAGAAEGFGRHAIGGLHGPFYRVTSLEDDGHGTLRQACRTHGPLWIVFDVSGTIHLRTNLRVSSHKTIDGRGQRVRLVGKGLQLKECHHVIVCNLEIEGGRGHDVDAVQIKPASTNIWIDRCSLADCDDGLIDITRGSTDITVSRCRFSRHDKTMLVGADPTHTADRCIRVTIHHCFFDGTRQRHPRLRFGKAHLYNNYTRGWAIYAAGAGVEAQIVSQCNIYEAGEKKTVFKYVPEKAADRDEAEAGWIRSEGDAFLNGARPCLVDGGPAVFRPEEYYESWTMEAASPALKEVVQLCAGWQPVPRPPGE</sequence>
<dbReference type="Gene3D" id="2.160.20.10">
    <property type="entry name" value="Single-stranded right-handed beta-helix, Pectin lyase-like"/>
    <property type="match status" value="1"/>
</dbReference>